<dbReference type="SUPFAM" id="SSF50692">
    <property type="entry name" value="ADC-like"/>
    <property type="match status" value="1"/>
</dbReference>
<dbReference type="GO" id="GO:0016558">
    <property type="term" value="P:protein import into peroxisome matrix"/>
    <property type="evidence" value="ECO:0007669"/>
    <property type="project" value="TreeGrafter"/>
</dbReference>
<dbReference type="Gene3D" id="3.40.50.300">
    <property type="entry name" value="P-loop containing nucleotide triphosphate hydrolases"/>
    <property type="match status" value="2"/>
</dbReference>
<dbReference type="PANTHER" id="PTHR23077:SF12">
    <property type="entry name" value="PEROXISOMAL ATPASE PEX1"/>
    <property type="match status" value="1"/>
</dbReference>
<feature type="domain" description="AAA+ ATPase" evidence="15">
    <location>
        <begin position="901"/>
        <end position="1037"/>
    </location>
</feature>
<keyword evidence="10" id="KW-0472">Membrane</keyword>
<evidence type="ECO:0000256" key="10">
    <source>
        <dbReference type="ARBA" id="ARBA00023136"/>
    </source>
</evidence>
<evidence type="ECO:0000256" key="9">
    <source>
        <dbReference type="ARBA" id="ARBA00022927"/>
    </source>
</evidence>
<dbReference type="InterPro" id="IPR009010">
    <property type="entry name" value="Asp_de-COase-like_dom_sf"/>
</dbReference>
<dbReference type="InterPro" id="IPR027417">
    <property type="entry name" value="P-loop_NTPase"/>
</dbReference>
<dbReference type="Pfam" id="PF09262">
    <property type="entry name" value="PEX-1N"/>
    <property type="match status" value="1"/>
</dbReference>
<dbReference type="RefSeq" id="XP_022288432.1">
    <property type="nucleotide sequence ID" value="XM_022432724.1"/>
</dbReference>
<keyword evidence="9" id="KW-0653">Protein transport</keyword>
<dbReference type="Gene3D" id="2.40.40.20">
    <property type="match status" value="1"/>
</dbReference>
<evidence type="ECO:0000256" key="8">
    <source>
        <dbReference type="ARBA" id="ARBA00022840"/>
    </source>
</evidence>
<organism evidence="16 17">
    <name type="scientific">Crassostrea virginica</name>
    <name type="common">Eastern oyster</name>
    <dbReference type="NCBI Taxonomy" id="6565"/>
    <lineage>
        <taxon>Eukaryota</taxon>
        <taxon>Metazoa</taxon>
        <taxon>Spiralia</taxon>
        <taxon>Lophotrochozoa</taxon>
        <taxon>Mollusca</taxon>
        <taxon>Bivalvia</taxon>
        <taxon>Autobranchia</taxon>
        <taxon>Pteriomorphia</taxon>
        <taxon>Ostreida</taxon>
        <taxon>Ostreoidea</taxon>
        <taxon>Ostreidae</taxon>
        <taxon>Crassostrea</taxon>
    </lineage>
</organism>
<dbReference type="KEGG" id="cvn:111100641"/>
<keyword evidence="16" id="KW-1185">Reference proteome</keyword>
<evidence type="ECO:0000256" key="2">
    <source>
        <dbReference type="ARBA" id="ARBA00006914"/>
    </source>
</evidence>
<dbReference type="FunFam" id="3.40.50.300:FF:001852">
    <property type="entry name" value="Peroxisomal biogenesis factor 1"/>
    <property type="match status" value="1"/>
</dbReference>
<dbReference type="CDD" id="cd19526">
    <property type="entry name" value="RecA-like_PEX1_r2"/>
    <property type="match status" value="1"/>
</dbReference>
<dbReference type="SMART" id="SM00382">
    <property type="entry name" value="AAA"/>
    <property type="match status" value="2"/>
</dbReference>
<dbReference type="AlphaFoldDB" id="A0A8B8AAE5"/>
<keyword evidence="8" id="KW-0067">ATP-binding</keyword>
<dbReference type="PANTHER" id="PTHR23077">
    <property type="entry name" value="AAA-FAMILY ATPASE"/>
    <property type="match status" value="1"/>
</dbReference>
<feature type="region of interest" description="Disordered" evidence="14">
    <location>
        <begin position="1099"/>
        <end position="1126"/>
    </location>
</feature>
<proteinExistence type="inferred from homology"/>
<evidence type="ECO:0000256" key="14">
    <source>
        <dbReference type="SAM" id="MobiDB-lite"/>
    </source>
</evidence>
<dbReference type="GO" id="GO:0016887">
    <property type="term" value="F:ATP hydrolysis activity"/>
    <property type="evidence" value="ECO:0007669"/>
    <property type="project" value="InterPro"/>
</dbReference>
<dbReference type="FunFam" id="1.10.8.60:FF:000105">
    <property type="entry name" value="PeRoXisome assembly factor"/>
    <property type="match status" value="1"/>
</dbReference>
<dbReference type="InterPro" id="IPR041569">
    <property type="entry name" value="AAA_lid_3"/>
</dbReference>
<evidence type="ECO:0000259" key="15">
    <source>
        <dbReference type="SMART" id="SM00382"/>
    </source>
</evidence>
<dbReference type="Pfam" id="PF17862">
    <property type="entry name" value="AAA_lid_3"/>
    <property type="match status" value="1"/>
</dbReference>
<evidence type="ECO:0000256" key="3">
    <source>
        <dbReference type="ARBA" id="ARBA00022448"/>
    </source>
</evidence>
<dbReference type="Gene3D" id="1.10.8.60">
    <property type="match status" value="2"/>
</dbReference>
<dbReference type="SUPFAM" id="SSF52540">
    <property type="entry name" value="P-loop containing nucleoside triphosphate hydrolases"/>
    <property type="match status" value="2"/>
</dbReference>
<evidence type="ECO:0000313" key="17">
    <source>
        <dbReference type="RefSeq" id="XP_022288432.1"/>
    </source>
</evidence>
<sequence length="1257" mass="141151">MNFDVVPVHFTNDRTCFISLPSSIIKKIANKSELLVFEVQTEDGHVVHVSLKDSTANNHLGINGLFAEKLKLKDKQQVIVRVKRNVPACSQVSIEPQSCDDWEILEKHASYVEIHLLDQVRVVWQGLVLPVWVERNVCVYLKITTTTPSEDCVLLVPDTEVVVSPKVRGGTAVSKEKKVRKPDYLPTREQEEDNRETSMNSPMRSSSRSVSPSKWRWKEWVPWLLGVQHTSNRIQDPYSREHLRKKSIDYKRTDSIPEGLNFTFRVQPRSVRGTSTEQKTEEDFYECHFLQQPAVVFVNAEDIIEQTGNMNLHIPGTFLARLSKLLSPKVQMTEIEKELNEEKNKGKSKAVQSPKLEPSGVSRKEKDHLTQCVVRVVVLDRKKANSNEDCEDMLQAVTEEQPLVCHHVVVSDLLRRLMKLDATSCVWLHTIGTSPVTPTTYHVHPVGSLPHGFSSQMVEMAFRRWIATVTTAKLPLIIFNGILIQFPLFKDKNMEFQLVFPEGTGNESSDIPPYSLIYQGNMNEVPLTLNQSNQDPTKNPPKWPVFPMLQYTNLETVDSMLPKIQLSDLGGVEEYIPKALSHLEMCLGTKPLADSMFRVTTPGLSNGMILITGSKGSGKSSLAKALCRKMAEKENLARIFHVDCKPLRGKRPDSILKYLEEVFDEAIWRQPSIILLDDLDHVVPAPSGPEAELSGEAIYGARIGEVVRDILRKEVSNQGCVAVIATSQSRSSIHPLLVTSRGTHFLQELIRIDPPDKNKRQKILTAIIKNRHMVSVETLEQLDLNVILGKTEGYVAQDLENLISRAIHSHTLKQVANCCSERKPEQSADRPQPEMILTQEDFREAMEGFTPASIRNVPLHQAGELGWKDVGGLTDVKNTLIETLMWPSKYPLLFSSCPLRLRSGILLYGAPGTGKTLLAGVVAKECGLNFISIKGPELLSKYIGASEQAVRDNFVRAQSAKPCVLFFDEFDSLAPRRGHDNTGVTDRVVNQLLTQLDGVEGLEGVYVLAATSRPDLIDPALLRPGRLDKCLQCQLPNEEERLKIFEALTRKMSIGKSIDFKYFAEECEHFSGADIKALLYNAQLEAIHEYTGKVLKGENPELLEPPIDKNRQQRSRSPRKSKSQKLLKVETLPPKVSTNKTIAHIPKLQDGPSPVMEEMEEKLSSQVDQIRARLMVNKATEHVSTVDSMFSPVTTCKGQLIQINQSHLLAALQKTHPSVNEKERRKFQKIYENFTSTRGGDFGASVEQTIGSRQTLA</sequence>
<name>A0A8B8AAE5_CRAVI</name>
<comment type="subcellular location">
    <subcellularLocation>
        <location evidence="1">Membrane</location>
    </subcellularLocation>
</comment>
<protein>
    <recommendedName>
        <fullName evidence="12">Peroxisomal ATPase PEX1</fullName>
    </recommendedName>
    <alternativeName>
        <fullName evidence="11">Peroxin-1</fullName>
    </alternativeName>
</protein>
<keyword evidence="7" id="KW-0378">Hydrolase</keyword>
<dbReference type="GeneID" id="111100641"/>
<keyword evidence="6" id="KW-0547">Nucleotide-binding</keyword>
<keyword evidence="5" id="KW-0677">Repeat</keyword>
<comment type="catalytic activity">
    <reaction evidence="13">
        <text>ATP + H2O = ADP + phosphate + H(+)</text>
        <dbReference type="Rhea" id="RHEA:13065"/>
        <dbReference type="ChEBI" id="CHEBI:15377"/>
        <dbReference type="ChEBI" id="CHEBI:15378"/>
        <dbReference type="ChEBI" id="CHEBI:30616"/>
        <dbReference type="ChEBI" id="CHEBI:43474"/>
        <dbReference type="ChEBI" id="CHEBI:456216"/>
    </reaction>
    <physiologicalReaction direction="left-to-right" evidence="13">
        <dbReference type="Rhea" id="RHEA:13066"/>
    </physiologicalReaction>
</comment>
<evidence type="ECO:0000256" key="11">
    <source>
        <dbReference type="ARBA" id="ARBA00032509"/>
    </source>
</evidence>
<evidence type="ECO:0000256" key="12">
    <source>
        <dbReference type="ARBA" id="ARBA00034532"/>
    </source>
</evidence>
<evidence type="ECO:0000313" key="16">
    <source>
        <dbReference type="Proteomes" id="UP000694844"/>
    </source>
</evidence>
<dbReference type="OrthoDB" id="2187at2759"/>
<feature type="region of interest" description="Disordered" evidence="14">
    <location>
        <begin position="172"/>
        <end position="210"/>
    </location>
</feature>
<feature type="compositionally biased region" description="Low complexity" evidence="14">
    <location>
        <begin position="198"/>
        <end position="210"/>
    </location>
</feature>
<keyword evidence="4" id="KW-0962">Peroxisome biogenesis</keyword>
<feature type="domain" description="AAA+ ATPase" evidence="15">
    <location>
        <begin position="605"/>
        <end position="756"/>
    </location>
</feature>
<dbReference type="InterPro" id="IPR015342">
    <property type="entry name" value="PEX1-N_C-lobe"/>
</dbReference>
<evidence type="ECO:0000256" key="13">
    <source>
        <dbReference type="ARBA" id="ARBA00048778"/>
    </source>
</evidence>
<evidence type="ECO:0000256" key="5">
    <source>
        <dbReference type="ARBA" id="ARBA00022737"/>
    </source>
</evidence>
<feature type="region of interest" description="Disordered" evidence="14">
    <location>
        <begin position="339"/>
        <end position="364"/>
    </location>
</feature>
<comment type="similarity">
    <text evidence="2">Belongs to the AAA ATPase family.</text>
</comment>
<dbReference type="InterPro" id="IPR003593">
    <property type="entry name" value="AAA+_ATPase"/>
</dbReference>
<dbReference type="GO" id="GO:0005829">
    <property type="term" value="C:cytosol"/>
    <property type="evidence" value="ECO:0007669"/>
    <property type="project" value="TreeGrafter"/>
</dbReference>
<accession>A0A8B8AAE5</accession>
<keyword evidence="3" id="KW-0813">Transport</keyword>
<gene>
    <name evidence="17" type="primary">LOC111100641</name>
</gene>
<evidence type="ECO:0000256" key="1">
    <source>
        <dbReference type="ARBA" id="ARBA00004370"/>
    </source>
</evidence>
<dbReference type="GO" id="GO:0005524">
    <property type="term" value="F:ATP binding"/>
    <property type="evidence" value="ECO:0007669"/>
    <property type="project" value="UniProtKB-KW"/>
</dbReference>
<dbReference type="Pfam" id="PF00004">
    <property type="entry name" value="AAA"/>
    <property type="match status" value="2"/>
</dbReference>
<dbReference type="Gene3D" id="3.10.330.10">
    <property type="match status" value="1"/>
</dbReference>
<dbReference type="InterPro" id="IPR003959">
    <property type="entry name" value="ATPase_AAA_core"/>
</dbReference>
<dbReference type="InterPro" id="IPR029067">
    <property type="entry name" value="CDC48_domain_2-like_sf"/>
</dbReference>
<dbReference type="InterPro" id="IPR003960">
    <property type="entry name" value="ATPase_AAA_CS"/>
</dbReference>
<dbReference type="GO" id="GO:0005778">
    <property type="term" value="C:peroxisomal membrane"/>
    <property type="evidence" value="ECO:0007669"/>
    <property type="project" value="TreeGrafter"/>
</dbReference>
<dbReference type="SUPFAM" id="SSF54585">
    <property type="entry name" value="Cdc48 domain 2-like"/>
    <property type="match status" value="1"/>
</dbReference>
<feature type="compositionally biased region" description="Basic residues" evidence="14">
    <location>
        <begin position="1112"/>
        <end position="1125"/>
    </location>
</feature>
<dbReference type="InterPro" id="IPR050168">
    <property type="entry name" value="AAA_ATPase_domain"/>
</dbReference>
<evidence type="ECO:0000256" key="6">
    <source>
        <dbReference type="ARBA" id="ARBA00022741"/>
    </source>
</evidence>
<evidence type="ECO:0000256" key="4">
    <source>
        <dbReference type="ARBA" id="ARBA00022593"/>
    </source>
</evidence>
<evidence type="ECO:0000256" key="7">
    <source>
        <dbReference type="ARBA" id="ARBA00022801"/>
    </source>
</evidence>
<dbReference type="Proteomes" id="UP000694844">
    <property type="component" value="Chromosome 6"/>
</dbReference>
<reference evidence="17" key="1">
    <citation type="submission" date="2025-08" db="UniProtKB">
        <authorList>
            <consortium name="RefSeq"/>
        </authorList>
    </citation>
    <scope>IDENTIFICATION</scope>
    <source>
        <tissue evidence="17">Whole sample</tissue>
    </source>
</reference>
<dbReference type="PROSITE" id="PS00674">
    <property type="entry name" value="AAA"/>
    <property type="match status" value="1"/>
</dbReference>